<dbReference type="SUPFAM" id="SSF103473">
    <property type="entry name" value="MFS general substrate transporter"/>
    <property type="match status" value="1"/>
</dbReference>
<protein>
    <submittedName>
        <fullName evidence="2">Uncharacterized protein</fullName>
    </submittedName>
</protein>
<dbReference type="Proteomes" id="UP000183413">
    <property type="component" value="Unassembled WGS sequence"/>
</dbReference>
<organism evidence="2 3">
    <name type="scientific">Actinomadura madurae</name>
    <dbReference type="NCBI Taxonomy" id="1993"/>
    <lineage>
        <taxon>Bacteria</taxon>
        <taxon>Bacillati</taxon>
        <taxon>Actinomycetota</taxon>
        <taxon>Actinomycetes</taxon>
        <taxon>Streptosporangiales</taxon>
        <taxon>Thermomonosporaceae</taxon>
        <taxon>Actinomadura</taxon>
    </lineage>
</organism>
<dbReference type="InParanoid" id="A0A1I4Z1F9"/>
<gene>
    <name evidence="2" type="ORF">SAMN04489713_10213</name>
</gene>
<dbReference type="AlphaFoldDB" id="A0A1I4Z1F9"/>
<reference evidence="2 3" key="1">
    <citation type="submission" date="2016-10" db="EMBL/GenBank/DDBJ databases">
        <authorList>
            <person name="de Groot N.N."/>
        </authorList>
    </citation>
    <scope>NUCLEOTIDE SEQUENCE [LARGE SCALE GENOMIC DNA]</scope>
    <source>
        <strain evidence="2 3">DSM 43067</strain>
    </source>
</reference>
<dbReference type="InterPro" id="IPR036259">
    <property type="entry name" value="MFS_trans_sf"/>
</dbReference>
<evidence type="ECO:0000313" key="2">
    <source>
        <dbReference type="EMBL" id="SFN44082.1"/>
    </source>
</evidence>
<accession>A0A1I4Z1F9</accession>
<sequence length="69" mass="7225">MGPSRPGRLGRFADRFGCKRVFLSGVAVFTAAYTGICLAKPKPAEALTPKEPPAATTGVETERTSSPTT</sequence>
<proteinExistence type="predicted"/>
<name>A0A1I4Z1F9_9ACTN</name>
<evidence type="ECO:0000256" key="1">
    <source>
        <dbReference type="SAM" id="MobiDB-lite"/>
    </source>
</evidence>
<dbReference type="EMBL" id="FOVH01000002">
    <property type="protein sequence ID" value="SFN44082.1"/>
    <property type="molecule type" value="Genomic_DNA"/>
</dbReference>
<feature type="region of interest" description="Disordered" evidence="1">
    <location>
        <begin position="42"/>
        <end position="69"/>
    </location>
</feature>
<evidence type="ECO:0000313" key="3">
    <source>
        <dbReference type="Proteomes" id="UP000183413"/>
    </source>
</evidence>
<keyword evidence="3" id="KW-1185">Reference proteome</keyword>